<comment type="caution">
    <text evidence="2">The sequence shown here is derived from an EMBL/GenBank/DDBJ whole genome shotgun (WGS) entry which is preliminary data.</text>
</comment>
<evidence type="ECO:0000313" key="2">
    <source>
        <dbReference type="EMBL" id="KKM66860.1"/>
    </source>
</evidence>
<dbReference type="EMBL" id="LAZR01010454">
    <property type="protein sequence ID" value="KKM66860.1"/>
    <property type="molecule type" value="Genomic_DNA"/>
</dbReference>
<proteinExistence type="predicted"/>
<protein>
    <submittedName>
        <fullName evidence="2">Uncharacterized protein</fullName>
    </submittedName>
</protein>
<reference evidence="2" key="1">
    <citation type="journal article" date="2015" name="Nature">
        <title>Complex archaea that bridge the gap between prokaryotes and eukaryotes.</title>
        <authorList>
            <person name="Spang A."/>
            <person name="Saw J.H."/>
            <person name="Jorgensen S.L."/>
            <person name="Zaremba-Niedzwiedzka K."/>
            <person name="Martijn J."/>
            <person name="Lind A.E."/>
            <person name="van Eijk R."/>
            <person name="Schleper C."/>
            <person name="Guy L."/>
            <person name="Ettema T.J."/>
        </authorList>
    </citation>
    <scope>NUCLEOTIDE SEQUENCE</scope>
</reference>
<keyword evidence="1" id="KW-0812">Transmembrane</keyword>
<accession>A0A0F9LR68</accession>
<evidence type="ECO:0000256" key="1">
    <source>
        <dbReference type="SAM" id="Phobius"/>
    </source>
</evidence>
<gene>
    <name evidence="2" type="ORF">LCGC14_1476950</name>
</gene>
<sequence>MTTLIELISNRFSALFSCFLLSFILFFIKLFTFSVFISFLLASGEKKENKVIKENIGYSVYKRRY</sequence>
<feature type="transmembrane region" description="Helical" evidence="1">
    <location>
        <begin position="12"/>
        <end position="42"/>
    </location>
</feature>
<name>A0A0F9LR68_9ZZZZ</name>
<keyword evidence="1" id="KW-0472">Membrane</keyword>
<organism evidence="2">
    <name type="scientific">marine sediment metagenome</name>
    <dbReference type="NCBI Taxonomy" id="412755"/>
    <lineage>
        <taxon>unclassified sequences</taxon>
        <taxon>metagenomes</taxon>
        <taxon>ecological metagenomes</taxon>
    </lineage>
</organism>
<keyword evidence="1" id="KW-1133">Transmembrane helix</keyword>
<dbReference type="AlphaFoldDB" id="A0A0F9LR68"/>